<keyword evidence="2 7" id="KW-0812">Transmembrane</keyword>
<comment type="subcellular location">
    <subcellularLocation>
        <location evidence="1">Membrane</location>
        <topology evidence="1">Multi-pass membrane protein</topology>
    </subcellularLocation>
</comment>
<gene>
    <name evidence="9" type="ORF">WR25_11066</name>
</gene>
<keyword evidence="3 7" id="KW-1133">Transmembrane helix</keyword>
<feature type="transmembrane region" description="Helical" evidence="7">
    <location>
        <begin position="679"/>
        <end position="699"/>
    </location>
</feature>
<feature type="domain" description="SSD" evidence="8">
    <location>
        <begin position="333"/>
        <end position="457"/>
    </location>
</feature>
<feature type="transmembrane region" description="Helical" evidence="7">
    <location>
        <begin position="485"/>
        <end position="507"/>
    </location>
</feature>
<dbReference type="InterPro" id="IPR003392">
    <property type="entry name" value="PTHD_SSD"/>
</dbReference>
<proteinExistence type="inferred from homology"/>
<name>A0A2A2L0T7_9BILA</name>
<feature type="transmembrane region" description="Helical" evidence="7">
    <location>
        <begin position="340"/>
        <end position="364"/>
    </location>
</feature>
<dbReference type="Pfam" id="PF02460">
    <property type="entry name" value="Patched"/>
    <property type="match status" value="1"/>
</dbReference>
<reference evidence="9 10" key="1">
    <citation type="journal article" date="2017" name="Curr. Biol.">
        <title>Genome architecture and evolution of a unichromosomal asexual nematode.</title>
        <authorList>
            <person name="Fradin H."/>
            <person name="Zegar C."/>
            <person name="Gutwein M."/>
            <person name="Lucas J."/>
            <person name="Kovtun M."/>
            <person name="Corcoran D."/>
            <person name="Baugh L.R."/>
            <person name="Kiontke K."/>
            <person name="Gunsalus K."/>
            <person name="Fitch D.H."/>
            <person name="Piano F."/>
        </authorList>
    </citation>
    <scope>NUCLEOTIDE SEQUENCE [LARGE SCALE GENOMIC DNA]</scope>
    <source>
        <strain evidence="9">PF1309</strain>
    </source>
</reference>
<dbReference type="GO" id="GO:0022857">
    <property type="term" value="F:transmembrane transporter activity"/>
    <property type="evidence" value="ECO:0007669"/>
    <property type="project" value="TreeGrafter"/>
</dbReference>
<accession>A0A2A2L0T7</accession>
<evidence type="ECO:0000313" key="9">
    <source>
        <dbReference type="EMBL" id="PAV79794.1"/>
    </source>
</evidence>
<comment type="similarity">
    <text evidence="6">Belongs to the dispatched family.</text>
</comment>
<keyword evidence="5" id="KW-0325">Glycoprotein</keyword>
<dbReference type="PROSITE" id="PS50156">
    <property type="entry name" value="SSD"/>
    <property type="match status" value="1"/>
</dbReference>
<dbReference type="GO" id="GO:0016020">
    <property type="term" value="C:membrane"/>
    <property type="evidence" value="ECO:0007669"/>
    <property type="project" value="UniProtKB-SubCell"/>
</dbReference>
<feature type="transmembrane region" description="Helical" evidence="7">
    <location>
        <begin position="427"/>
        <end position="451"/>
    </location>
</feature>
<keyword evidence="4 7" id="KW-0472">Membrane</keyword>
<evidence type="ECO:0000259" key="8">
    <source>
        <dbReference type="PROSITE" id="PS50156"/>
    </source>
</evidence>
<dbReference type="SUPFAM" id="SSF82866">
    <property type="entry name" value="Multidrug efflux transporter AcrB transmembrane domain"/>
    <property type="match status" value="2"/>
</dbReference>
<feature type="transmembrane region" description="Helical" evidence="7">
    <location>
        <begin position="623"/>
        <end position="642"/>
    </location>
</feature>
<dbReference type="PANTHER" id="PTHR45951:SF3">
    <property type="entry name" value="PROTEIN DISPATCHED"/>
    <property type="match status" value="1"/>
</dbReference>
<dbReference type="STRING" id="2018661.A0A2A2L0T7"/>
<evidence type="ECO:0000256" key="5">
    <source>
        <dbReference type="ARBA" id="ARBA00023180"/>
    </source>
</evidence>
<dbReference type="InterPro" id="IPR052081">
    <property type="entry name" value="Dispatched_Hh_regulator"/>
</dbReference>
<organism evidence="9 10">
    <name type="scientific">Diploscapter pachys</name>
    <dbReference type="NCBI Taxonomy" id="2018661"/>
    <lineage>
        <taxon>Eukaryota</taxon>
        <taxon>Metazoa</taxon>
        <taxon>Ecdysozoa</taxon>
        <taxon>Nematoda</taxon>
        <taxon>Chromadorea</taxon>
        <taxon>Rhabditida</taxon>
        <taxon>Rhabditina</taxon>
        <taxon>Rhabditomorpha</taxon>
        <taxon>Rhabditoidea</taxon>
        <taxon>Rhabditidae</taxon>
        <taxon>Diploscapter</taxon>
    </lineage>
</organism>
<dbReference type="OrthoDB" id="193905at2759"/>
<evidence type="ECO:0000256" key="7">
    <source>
        <dbReference type="SAM" id="Phobius"/>
    </source>
</evidence>
<dbReference type="Gene3D" id="1.20.1640.10">
    <property type="entry name" value="Multidrug efflux transporter AcrB transmembrane domain"/>
    <property type="match status" value="2"/>
</dbReference>
<sequence>MRRFKNLNVRSNTCKQGFETRRTDLSAARLALERIAAVTPESVEILKWYLSKHPAIDKRSAETNDLLSLSNEADPDEWLIDSTNGSATFEPITVNYDDYGVSAEPNREDLDDVCEMYNSFPKSTPYELFTLDVFQHLCKIDEVIDAVMTEHSFREDTTNHSFNLPYYALCLNLTTPNLCEALNQKDINVLRDVLLECYSNSSSPVCSYETVMQATHYLMPKQWNEKEKMFTVVLKVAMFHGSNRAFYDALATRLIDHIENSPFNLKLKGIAFNLKEKIFLDVLISDSKYALISGILVFGCFLIYAQSIFFTAMVLITVVLSIGLGFYIYSVVLGIDFFPFINLLVLVLLIAIGADDAFVLSVYFRGEKKKLSYLSYEVGNPYLPTYKEADALRAALRNSLHHSLLSMFITSVTTAIAFLTNLTSSVIVLRCFGIFACSTVLANYILLLFLLPSTMMLKSCSHIRTCSFLTHFNLPFQTAQFASRFGWIIIGFGILLTATSAALIFIYPGMSMPRFNPTKIQNECLMNFAGSQNKLPSSFPEDKAVLPSDGPIFDGNMTLLGYYISVPSQYKLKVDDKSTKALFNNINTNCERLQRILNVDVFCMSSSEVTRFFDITNTMSSSTVSSVSASLIISLLVVALCTRHALISLLSIFIILSIIFIITAILLLFGWQLGVVESTIIVLTIGLSFDYTLHYAIVLKKNVETDIVLKLRQAT</sequence>
<evidence type="ECO:0000256" key="2">
    <source>
        <dbReference type="ARBA" id="ARBA00022692"/>
    </source>
</evidence>
<comment type="caution">
    <text evidence="9">The sequence shown here is derived from an EMBL/GenBank/DDBJ whole genome shotgun (WGS) entry which is preliminary data.</text>
</comment>
<evidence type="ECO:0000256" key="4">
    <source>
        <dbReference type="ARBA" id="ARBA00023136"/>
    </source>
</evidence>
<feature type="transmembrane region" description="Helical" evidence="7">
    <location>
        <begin position="649"/>
        <end position="673"/>
    </location>
</feature>
<dbReference type="InterPro" id="IPR000731">
    <property type="entry name" value="SSD"/>
</dbReference>
<keyword evidence="10" id="KW-1185">Reference proteome</keyword>
<evidence type="ECO:0000256" key="1">
    <source>
        <dbReference type="ARBA" id="ARBA00004141"/>
    </source>
</evidence>
<evidence type="ECO:0000313" key="10">
    <source>
        <dbReference type="Proteomes" id="UP000218231"/>
    </source>
</evidence>
<dbReference type="AlphaFoldDB" id="A0A2A2L0T7"/>
<feature type="transmembrane region" description="Helical" evidence="7">
    <location>
        <begin position="295"/>
        <end position="328"/>
    </location>
</feature>
<protein>
    <recommendedName>
        <fullName evidence="8">SSD domain-containing protein</fullName>
    </recommendedName>
</protein>
<dbReference type="EMBL" id="LIAE01007364">
    <property type="protein sequence ID" value="PAV79794.1"/>
    <property type="molecule type" value="Genomic_DNA"/>
</dbReference>
<evidence type="ECO:0000256" key="3">
    <source>
        <dbReference type="ARBA" id="ARBA00022989"/>
    </source>
</evidence>
<dbReference type="Proteomes" id="UP000218231">
    <property type="component" value="Unassembled WGS sequence"/>
</dbReference>
<dbReference type="PANTHER" id="PTHR45951">
    <property type="entry name" value="PROTEIN DISPATCHED-RELATED"/>
    <property type="match status" value="1"/>
</dbReference>
<evidence type="ECO:0000256" key="6">
    <source>
        <dbReference type="ARBA" id="ARBA00038046"/>
    </source>
</evidence>
<dbReference type="GO" id="GO:0007224">
    <property type="term" value="P:smoothened signaling pathway"/>
    <property type="evidence" value="ECO:0007669"/>
    <property type="project" value="TreeGrafter"/>
</dbReference>
<feature type="transmembrane region" description="Helical" evidence="7">
    <location>
        <begin position="403"/>
        <end position="421"/>
    </location>
</feature>